<gene>
    <name evidence="2" type="ORF">IAA72_04945</name>
</gene>
<dbReference type="PANTHER" id="PTHR30432:SF1">
    <property type="entry name" value="DNA-BINDING TRANSCRIPTIONAL DUAL REGULATOR MODE"/>
    <property type="match status" value="1"/>
</dbReference>
<proteinExistence type="predicted"/>
<reference evidence="2" key="2">
    <citation type="journal article" date="2021" name="PeerJ">
        <title>Extensive microbial diversity within the chicken gut microbiome revealed by metagenomics and culture.</title>
        <authorList>
            <person name="Gilroy R."/>
            <person name="Ravi A."/>
            <person name="Getino M."/>
            <person name="Pursley I."/>
            <person name="Horton D.L."/>
            <person name="Alikhan N.F."/>
            <person name="Baker D."/>
            <person name="Gharbi K."/>
            <person name="Hall N."/>
            <person name="Watson M."/>
            <person name="Adriaenssens E.M."/>
            <person name="Foster-Nyarko E."/>
            <person name="Jarju S."/>
            <person name="Secka A."/>
            <person name="Antonio M."/>
            <person name="Oren A."/>
            <person name="Chaudhuri R.R."/>
            <person name="La Ragione R."/>
            <person name="Hildebrand F."/>
            <person name="Pallen M.J."/>
        </authorList>
    </citation>
    <scope>NUCLEOTIDE SEQUENCE</scope>
    <source>
        <strain evidence="2">14700</strain>
    </source>
</reference>
<dbReference type="GO" id="GO:0003700">
    <property type="term" value="F:DNA-binding transcription factor activity"/>
    <property type="evidence" value="ECO:0007669"/>
    <property type="project" value="InterPro"/>
</dbReference>
<organism evidence="2 3">
    <name type="scientific">Candidatus Ornithospirochaeta stercoravium</name>
    <dbReference type="NCBI Taxonomy" id="2840897"/>
    <lineage>
        <taxon>Bacteria</taxon>
        <taxon>Pseudomonadati</taxon>
        <taxon>Spirochaetota</taxon>
        <taxon>Spirochaetia</taxon>
        <taxon>Spirochaetales</taxon>
        <taxon>Spirochaetaceae</taxon>
        <taxon>Spirochaetaceae incertae sedis</taxon>
        <taxon>Candidatus Ornithospirochaeta</taxon>
    </lineage>
</organism>
<dbReference type="InterPro" id="IPR036388">
    <property type="entry name" value="WH-like_DNA-bd_sf"/>
</dbReference>
<dbReference type="PANTHER" id="PTHR30432">
    <property type="entry name" value="TRANSCRIPTIONAL REGULATOR MODE"/>
    <property type="match status" value="1"/>
</dbReference>
<sequence>MELSTKLYLVTDDGQKFMGAGVLWLLENVGETGSLLAASEKMGMSYTKARGMLENLEKELGRTMVDRKKGGAMRSGATLTPFAKKYISLYREFQDNAKAAAGKCFESFQRAALALMEEEDGEQ</sequence>
<reference evidence="2" key="1">
    <citation type="submission" date="2020-10" db="EMBL/GenBank/DDBJ databases">
        <authorList>
            <person name="Gilroy R."/>
        </authorList>
    </citation>
    <scope>NUCLEOTIDE SEQUENCE</scope>
    <source>
        <strain evidence="2">14700</strain>
    </source>
</reference>
<accession>A0A9D9NCV2</accession>
<dbReference type="Gene3D" id="1.10.10.10">
    <property type="entry name" value="Winged helix-like DNA-binding domain superfamily/Winged helix DNA-binding domain"/>
    <property type="match status" value="1"/>
</dbReference>
<dbReference type="Proteomes" id="UP000810292">
    <property type="component" value="Unassembled WGS sequence"/>
</dbReference>
<evidence type="ECO:0000313" key="3">
    <source>
        <dbReference type="Proteomes" id="UP000810292"/>
    </source>
</evidence>
<dbReference type="InterPro" id="IPR000847">
    <property type="entry name" value="LysR_HTH_N"/>
</dbReference>
<dbReference type="InterPro" id="IPR036390">
    <property type="entry name" value="WH_DNA-bd_sf"/>
</dbReference>
<evidence type="ECO:0000259" key="1">
    <source>
        <dbReference type="Pfam" id="PF00126"/>
    </source>
</evidence>
<feature type="domain" description="HTH lysR-type" evidence="1">
    <location>
        <begin position="25"/>
        <end position="83"/>
    </location>
</feature>
<evidence type="ECO:0000313" key="2">
    <source>
        <dbReference type="EMBL" id="MBO8469112.1"/>
    </source>
</evidence>
<comment type="caution">
    <text evidence="2">The sequence shown here is derived from an EMBL/GenBank/DDBJ whole genome shotgun (WGS) entry which is preliminary data.</text>
</comment>
<dbReference type="InterPro" id="IPR051815">
    <property type="entry name" value="Molybdate_resp_trans_reg"/>
</dbReference>
<dbReference type="EMBL" id="JADIMF010000075">
    <property type="protein sequence ID" value="MBO8469112.1"/>
    <property type="molecule type" value="Genomic_DNA"/>
</dbReference>
<dbReference type="SUPFAM" id="SSF46785">
    <property type="entry name" value="Winged helix' DNA-binding domain"/>
    <property type="match status" value="1"/>
</dbReference>
<name>A0A9D9NCV2_9SPIO</name>
<dbReference type="Pfam" id="PF00126">
    <property type="entry name" value="HTH_1"/>
    <property type="match status" value="1"/>
</dbReference>
<protein>
    <submittedName>
        <fullName evidence="2">LysR family transcriptional regulator</fullName>
    </submittedName>
</protein>
<dbReference type="AlphaFoldDB" id="A0A9D9NCV2"/>